<protein>
    <submittedName>
        <fullName evidence="1">Uncharacterized protein</fullName>
    </submittedName>
</protein>
<dbReference type="GO" id="GO:0003729">
    <property type="term" value="F:mRNA binding"/>
    <property type="evidence" value="ECO:0007669"/>
    <property type="project" value="TreeGrafter"/>
</dbReference>
<proteinExistence type="predicted"/>
<dbReference type="GO" id="GO:0016281">
    <property type="term" value="C:eukaryotic translation initiation factor 4F complex"/>
    <property type="evidence" value="ECO:0007669"/>
    <property type="project" value="TreeGrafter"/>
</dbReference>
<dbReference type="PANTHER" id="PTHR23253">
    <property type="entry name" value="EUKARYOTIC TRANSLATION INITIATION FACTOR 4 GAMMA"/>
    <property type="match status" value="1"/>
</dbReference>
<dbReference type="EMBL" id="CAMGYJ010000002">
    <property type="protein sequence ID" value="CAI0376611.1"/>
    <property type="molecule type" value="Genomic_DNA"/>
</dbReference>
<gene>
    <name evidence="1" type="ORF">LITE_LOCUS1105</name>
</gene>
<name>A0AAV0GUA9_9ROSI</name>
<evidence type="ECO:0000313" key="2">
    <source>
        <dbReference type="Proteomes" id="UP001154282"/>
    </source>
</evidence>
<comment type="caution">
    <text evidence="1">The sequence shown here is derived from an EMBL/GenBank/DDBJ whole genome shotgun (WGS) entry which is preliminary data.</text>
</comment>
<organism evidence="1 2">
    <name type="scientific">Linum tenue</name>
    <dbReference type="NCBI Taxonomy" id="586396"/>
    <lineage>
        <taxon>Eukaryota</taxon>
        <taxon>Viridiplantae</taxon>
        <taxon>Streptophyta</taxon>
        <taxon>Embryophyta</taxon>
        <taxon>Tracheophyta</taxon>
        <taxon>Spermatophyta</taxon>
        <taxon>Magnoliopsida</taxon>
        <taxon>eudicotyledons</taxon>
        <taxon>Gunneridae</taxon>
        <taxon>Pentapetalae</taxon>
        <taxon>rosids</taxon>
        <taxon>fabids</taxon>
        <taxon>Malpighiales</taxon>
        <taxon>Linaceae</taxon>
        <taxon>Linum</taxon>
    </lineage>
</organism>
<evidence type="ECO:0000313" key="1">
    <source>
        <dbReference type="EMBL" id="CAI0376611.1"/>
    </source>
</evidence>
<accession>A0AAV0GUA9</accession>
<dbReference type="AlphaFoldDB" id="A0AAV0GUA9"/>
<dbReference type="PANTHER" id="PTHR23253:SF62">
    <property type="entry name" value="MI DOMAIN-CONTAINING PROTEIN"/>
    <property type="match status" value="1"/>
</dbReference>
<reference evidence="1" key="1">
    <citation type="submission" date="2022-08" db="EMBL/GenBank/DDBJ databases">
        <authorList>
            <person name="Gutierrez-Valencia J."/>
        </authorList>
    </citation>
    <scope>NUCLEOTIDE SEQUENCE</scope>
</reference>
<dbReference type="GO" id="GO:0003743">
    <property type="term" value="F:translation initiation factor activity"/>
    <property type="evidence" value="ECO:0007669"/>
    <property type="project" value="TreeGrafter"/>
</dbReference>
<dbReference type="Proteomes" id="UP001154282">
    <property type="component" value="Unassembled WGS sequence"/>
</dbReference>
<keyword evidence="2" id="KW-1185">Reference proteome</keyword>
<sequence length="127" mass="14396">MPSSCILSCASQLAGLEQGRELHFGGHEGTRYTRDQLLEFKQDVSSLIFDKMCWSPNFVPWLLGQECKTCPAEENVEAICQFFNTIGKQLDEIPKSQLVNDISFSRFKELANLLLDRCGSWSEMLSI</sequence>
<dbReference type="Gene3D" id="1.25.40.180">
    <property type="match status" value="1"/>
</dbReference>